<evidence type="ECO:0000313" key="6">
    <source>
        <dbReference type="RefSeq" id="XP_020087430.1"/>
    </source>
</evidence>
<dbReference type="InterPro" id="IPR017853">
    <property type="entry name" value="GH"/>
</dbReference>
<dbReference type="PANTHER" id="PTHR10353">
    <property type="entry name" value="GLYCOSYL HYDROLASE"/>
    <property type="match status" value="1"/>
</dbReference>
<dbReference type="Gene3D" id="3.20.20.80">
    <property type="entry name" value="Glycosidases"/>
    <property type="match status" value="1"/>
</dbReference>
<comment type="similarity">
    <text evidence="1 3">Belongs to the glycosyl hydrolase 1 family.</text>
</comment>
<evidence type="ECO:0000256" key="1">
    <source>
        <dbReference type="ARBA" id="ARBA00010838"/>
    </source>
</evidence>
<evidence type="ECO:0000256" key="3">
    <source>
        <dbReference type="RuleBase" id="RU003690"/>
    </source>
</evidence>
<feature type="signal peptide" evidence="4">
    <location>
        <begin position="1"/>
        <end position="24"/>
    </location>
</feature>
<reference evidence="6" key="2">
    <citation type="submission" date="2025-08" db="UniProtKB">
        <authorList>
            <consortium name="RefSeq"/>
        </authorList>
    </citation>
    <scope>IDENTIFICATION</scope>
    <source>
        <tissue evidence="6">Leaf</tissue>
    </source>
</reference>
<name>A0A6P5F262_ANACO</name>
<gene>
    <name evidence="6" type="primary">LOC109709557</name>
</gene>
<dbReference type="GeneID" id="109709557"/>
<keyword evidence="5" id="KW-1185">Reference proteome</keyword>
<proteinExistence type="inferred from homology"/>
<dbReference type="AlphaFoldDB" id="A0A6P5F262"/>
<keyword evidence="4" id="KW-0732">Signal</keyword>
<reference evidence="5" key="1">
    <citation type="journal article" date="2015" name="Nat. Genet.">
        <title>The pineapple genome and the evolution of CAM photosynthesis.</title>
        <authorList>
            <person name="Ming R."/>
            <person name="VanBuren R."/>
            <person name="Wai C.M."/>
            <person name="Tang H."/>
            <person name="Schatz M.C."/>
            <person name="Bowers J.E."/>
            <person name="Lyons E."/>
            <person name="Wang M.L."/>
            <person name="Chen J."/>
            <person name="Biggers E."/>
            <person name="Zhang J."/>
            <person name="Huang L."/>
            <person name="Zhang L."/>
            <person name="Miao W."/>
            <person name="Zhang J."/>
            <person name="Ye Z."/>
            <person name="Miao C."/>
            <person name="Lin Z."/>
            <person name="Wang H."/>
            <person name="Zhou H."/>
            <person name="Yim W.C."/>
            <person name="Priest H.D."/>
            <person name="Zheng C."/>
            <person name="Woodhouse M."/>
            <person name="Edger P.P."/>
            <person name="Guyot R."/>
            <person name="Guo H.B."/>
            <person name="Guo H."/>
            <person name="Zheng G."/>
            <person name="Singh R."/>
            <person name="Sharma A."/>
            <person name="Min X."/>
            <person name="Zheng Y."/>
            <person name="Lee H."/>
            <person name="Gurtowski J."/>
            <person name="Sedlazeck F.J."/>
            <person name="Harkess A."/>
            <person name="McKain M.R."/>
            <person name="Liao Z."/>
            <person name="Fang J."/>
            <person name="Liu J."/>
            <person name="Zhang X."/>
            <person name="Zhang Q."/>
            <person name="Hu W."/>
            <person name="Qin Y."/>
            <person name="Wang K."/>
            <person name="Chen L.Y."/>
            <person name="Shirley N."/>
            <person name="Lin Y.R."/>
            <person name="Liu L.Y."/>
            <person name="Hernandez A.G."/>
            <person name="Wright C.L."/>
            <person name="Bulone V."/>
            <person name="Tuskan G.A."/>
            <person name="Heath K."/>
            <person name="Zee F."/>
            <person name="Moore P.H."/>
            <person name="Sunkar R."/>
            <person name="Leebens-Mack J.H."/>
            <person name="Mockler T."/>
            <person name="Bennetzen J.L."/>
            <person name="Freeling M."/>
            <person name="Sankoff D."/>
            <person name="Paterson A.H."/>
            <person name="Zhu X."/>
            <person name="Yang X."/>
            <person name="Smith J.A."/>
            <person name="Cushman J.C."/>
            <person name="Paull R.E."/>
            <person name="Yu Q."/>
        </authorList>
    </citation>
    <scope>NUCLEOTIDE SEQUENCE [LARGE SCALE GENOMIC DNA]</scope>
    <source>
        <strain evidence="5">cv. F153</strain>
    </source>
</reference>
<dbReference type="GO" id="GO:0005975">
    <property type="term" value="P:carbohydrate metabolic process"/>
    <property type="evidence" value="ECO:0007669"/>
    <property type="project" value="InterPro"/>
</dbReference>
<dbReference type="PROSITE" id="PS00653">
    <property type="entry name" value="GLYCOSYL_HYDROL_F1_2"/>
    <property type="match status" value="1"/>
</dbReference>
<dbReference type="PANTHER" id="PTHR10353:SF29">
    <property type="entry name" value="BETA-GLUCOSIDASE 11"/>
    <property type="match status" value="1"/>
</dbReference>
<dbReference type="SUPFAM" id="SSF51445">
    <property type="entry name" value="(Trans)glycosidases"/>
    <property type="match status" value="1"/>
</dbReference>
<keyword evidence="2" id="KW-0378">Hydrolase</keyword>
<dbReference type="PRINTS" id="PR00131">
    <property type="entry name" value="GLHYDRLASE1"/>
</dbReference>
<dbReference type="InterPro" id="IPR001360">
    <property type="entry name" value="Glyco_hydro_1"/>
</dbReference>
<dbReference type="OrthoDB" id="65569at2759"/>
<dbReference type="InterPro" id="IPR033132">
    <property type="entry name" value="GH_1_N_CS"/>
</dbReference>
<evidence type="ECO:0000256" key="4">
    <source>
        <dbReference type="SAM" id="SignalP"/>
    </source>
</evidence>
<sequence>MRRVVASLLFLVGLLLKIIEGGGALKFTREDFPQDFVFGAGTSAYQVEGAAAEDGRTPSIWDTFTHSGRMLDKSTGDVAADGYHKYKEDVKLIHDTNLEAYRFSISWPRLIPNGRGPVNPKALEYYNNLINGLVKYGIQIHVTLYHLDLPQALEDEYGGWVSPRIVDDFMAYADVCFREFGDRVSHWTPLVEPNVNAMASYDSGAFPPNHCSYPFGLNCTVGNSTVEPYIVGHNSLLAHASVVRLYREKYQVSLFCCYLFRFVPCNVSYCLQLESTANYWVNTGLQGVQNGVVGANVYTFWCYPFSNSAADIAATQRSMDFMVGWIIHPLVFGDYPEVMKKNAGSRIPSFTKSQSELVKGAFDFLGINHYTSIYVSDNSNNVPKTGLRDFNADMFATFRVTRDDPPAGKFVPTRMQIDPAGLQYMLEYIKEVYGNPPVYIQENGYGQKANDTIHDAERVDYLSGYMGSMLSAIKNGANVKGYFVWSFLDVFEVLAGYQSRYGLYYVDFEDENRTRTPKLSAYWYSNFLKKKLLKNSKRRSKYAAILAEQ</sequence>
<organism evidence="5 6">
    <name type="scientific">Ananas comosus</name>
    <name type="common">Pineapple</name>
    <name type="synonym">Ananas ananas</name>
    <dbReference type="NCBI Taxonomy" id="4615"/>
    <lineage>
        <taxon>Eukaryota</taxon>
        <taxon>Viridiplantae</taxon>
        <taxon>Streptophyta</taxon>
        <taxon>Embryophyta</taxon>
        <taxon>Tracheophyta</taxon>
        <taxon>Spermatophyta</taxon>
        <taxon>Magnoliopsida</taxon>
        <taxon>Liliopsida</taxon>
        <taxon>Poales</taxon>
        <taxon>Bromeliaceae</taxon>
        <taxon>Bromelioideae</taxon>
        <taxon>Ananas</taxon>
    </lineage>
</organism>
<dbReference type="Proteomes" id="UP000515123">
    <property type="component" value="Linkage group 4"/>
</dbReference>
<evidence type="ECO:0000256" key="2">
    <source>
        <dbReference type="ARBA" id="ARBA00022801"/>
    </source>
</evidence>
<dbReference type="GO" id="GO:0008422">
    <property type="term" value="F:beta-glucosidase activity"/>
    <property type="evidence" value="ECO:0007669"/>
    <property type="project" value="TreeGrafter"/>
</dbReference>
<accession>A0A6P5F262</accession>
<evidence type="ECO:0000313" key="5">
    <source>
        <dbReference type="Proteomes" id="UP000515123"/>
    </source>
</evidence>
<dbReference type="RefSeq" id="XP_020087430.1">
    <property type="nucleotide sequence ID" value="XM_020231841.1"/>
</dbReference>
<protein>
    <submittedName>
        <fullName evidence="6">Beta-glucosidase 22 isoform X1</fullName>
    </submittedName>
</protein>
<feature type="chain" id="PRO_5028249404" evidence="4">
    <location>
        <begin position="25"/>
        <end position="549"/>
    </location>
</feature>
<dbReference type="Pfam" id="PF00232">
    <property type="entry name" value="Glyco_hydro_1"/>
    <property type="match status" value="2"/>
</dbReference>